<protein>
    <recommendedName>
        <fullName evidence="4">Fungal N-terminal domain-containing protein</fullName>
    </recommendedName>
</protein>
<evidence type="ECO:0000313" key="2">
    <source>
        <dbReference type="EMBL" id="OKP07427.1"/>
    </source>
</evidence>
<reference evidence="2 3" key="1">
    <citation type="submission" date="2016-10" db="EMBL/GenBank/DDBJ databases">
        <title>Genome sequence of the ascomycete fungus Penicillium subrubescens.</title>
        <authorList>
            <person name="De Vries R.P."/>
            <person name="Peng M."/>
            <person name="Dilokpimol A."/>
            <person name="Hilden K."/>
            <person name="Makela M.R."/>
            <person name="Grigoriev I."/>
            <person name="Riley R."/>
            <person name="Granchi Z."/>
        </authorList>
    </citation>
    <scope>NUCLEOTIDE SEQUENCE [LARGE SCALE GENOMIC DNA]</scope>
    <source>
        <strain evidence="2 3">CBS 132785</strain>
    </source>
</reference>
<accession>A0A1Q5U4M6</accession>
<dbReference type="Proteomes" id="UP000186955">
    <property type="component" value="Unassembled WGS sequence"/>
</dbReference>
<evidence type="ECO:0000256" key="1">
    <source>
        <dbReference type="SAM" id="MobiDB-lite"/>
    </source>
</evidence>
<gene>
    <name evidence="2" type="ORF">PENSUB_6016</name>
</gene>
<evidence type="ECO:0000313" key="3">
    <source>
        <dbReference type="Proteomes" id="UP000186955"/>
    </source>
</evidence>
<dbReference type="STRING" id="1316194.A0A1Q5U4M6"/>
<comment type="caution">
    <text evidence="2">The sequence shown here is derived from an EMBL/GenBank/DDBJ whole genome shotgun (WGS) entry which is preliminary data.</text>
</comment>
<proteinExistence type="predicted"/>
<evidence type="ECO:0008006" key="4">
    <source>
        <dbReference type="Google" id="ProtNLM"/>
    </source>
</evidence>
<sequence>MATLSELLQSCLTQFTSLISSTLCEHTDQIALQDWKDELGRLHVWAANIGAHQTSLSSLDYRLKDASHIKSQIVRLLERVRELLTDLAEVIDEEEDDSSQENAFEGLEDILEDGHQQ</sequence>
<dbReference type="AlphaFoldDB" id="A0A1Q5U4M6"/>
<name>A0A1Q5U4M6_9EURO</name>
<keyword evidence="3" id="KW-1185">Reference proteome</keyword>
<dbReference type="EMBL" id="MNBE01000582">
    <property type="protein sequence ID" value="OKP07427.1"/>
    <property type="molecule type" value="Genomic_DNA"/>
</dbReference>
<feature type="region of interest" description="Disordered" evidence="1">
    <location>
        <begin position="92"/>
        <end position="117"/>
    </location>
</feature>
<organism evidence="2 3">
    <name type="scientific">Penicillium subrubescens</name>
    <dbReference type="NCBI Taxonomy" id="1316194"/>
    <lineage>
        <taxon>Eukaryota</taxon>
        <taxon>Fungi</taxon>
        <taxon>Dikarya</taxon>
        <taxon>Ascomycota</taxon>
        <taxon>Pezizomycotina</taxon>
        <taxon>Eurotiomycetes</taxon>
        <taxon>Eurotiomycetidae</taxon>
        <taxon>Eurotiales</taxon>
        <taxon>Aspergillaceae</taxon>
        <taxon>Penicillium</taxon>
    </lineage>
</organism>